<evidence type="ECO:0000256" key="1">
    <source>
        <dbReference type="SAM" id="Phobius"/>
    </source>
</evidence>
<dbReference type="RefSeq" id="WP_091351034.1">
    <property type="nucleotide sequence ID" value="NZ_FOIF01000034.1"/>
</dbReference>
<keyword evidence="1" id="KW-0472">Membrane</keyword>
<gene>
    <name evidence="2" type="ORF">SAMN03080614_103411</name>
</gene>
<dbReference type="Proteomes" id="UP000243819">
    <property type="component" value="Unassembled WGS sequence"/>
</dbReference>
<keyword evidence="1" id="KW-0812">Transmembrane</keyword>
<keyword evidence="3" id="KW-1185">Reference proteome</keyword>
<accession>A0A1I0B8P4</accession>
<sequence>MSTLVLPNNYVELEQEEMMYLEGGDRFKSAVEGTIVGAGIISLGVGGAKALGGTTIMSMSVTAAAACGPVGWAIIGIVVVSGAVGGYAIGRGISGNW</sequence>
<dbReference type="AlphaFoldDB" id="A0A1I0B8P4"/>
<dbReference type="EMBL" id="FOIF01000034">
    <property type="protein sequence ID" value="SET03157.1"/>
    <property type="molecule type" value="Genomic_DNA"/>
</dbReference>
<proteinExistence type="predicted"/>
<name>A0A1I0B8P4_9FIRM</name>
<evidence type="ECO:0000313" key="3">
    <source>
        <dbReference type="Proteomes" id="UP000243819"/>
    </source>
</evidence>
<reference evidence="3" key="1">
    <citation type="submission" date="2016-10" db="EMBL/GenBank/DDBJ databases">
        <authorList>
            <person name="Varghese N."/>
            <person name="Submissions S."/>
        </authorList>
    </citation>
    <scope>NUCLEOTIDE SEQUENCE [LARGE SCALE GENOMIC DNA]</scope>
    <source>
        <strain evidence="3">DSM 13577</strain>
    </source>
</reference>
<organism evidence="2 3">
    <name type="scientific">Anaerobranca gottschalkii DSM 13577</name>
    <dbReference type="NCBI Taxonomy" id="1120990"/>
    <lineage>
        <taxon>Bacteria</taxon>
        <taxon>Bacillati</taxon>
        <taxon>Bacillota</taxon>
        <taxon>Clostridia</taxon>
        <taxon>Eubacteriales</taxon>
        <taxon>Proteinivoracaceae</taxon>
        <taxon>Anaerobranca</taxon>
    </lineage>
</organism>
<dbReference type="STRING" id="1120990.SAMN03080614_103411"/>
<evidence type="ECO:0000313" key="2">
    <source>
        <dbReference type="EMBL" id="SET03157.1"/>
    </source>
</evidence>
<dbReference type="OrthoDB" id="2224554at2"/>
<protein>
    <submittedName>
        <fullName evidence="2">Uncharacterized protein</fullName>
    </submittedName>
</protein>
<keyword evidence="1" id="KW-1133">Transmembrane helix</keyword>
<feature type="transmembrane region" description="Helical" evidence="1">
    <location>
        <begin position="30"/>
        <end position="51"/>
    </location>
</feature>
<feature type="transmembrane region" description="Helical" evidence="1">
    <location>
        <begin position="63"/>
        <end position="89"/>
    </location>
</feature>